<name>M9L7I5_PAEPP</name>
<comment type="caution">
    <text evidence="1">The sequence shown here is derived from an EMBL/GenBank/DDBJ whole genome shotgun (WGS) entry which is preliminary data.</text>
</comment>
<evidence type="ECO:0000313" key="2">
    <source>
        <dbReference type="Proteomes" id="UP000029453"/>
    </source>
</evidence>
<dbReference type="AlphaFoldDB" id="M9L7I5"/>
<proteinExistence type="predicted"/>
<reference evidence="1 2" key="1">
    <citation type="submission" date="2012-10" db="EMBL/GenBank/DDBJ databases">
        <title>Draft Genome Sequence of Paenibacillus popilliae ATCC 14706T.</title>
        <authorList>
            <person name="Iiyama K."/>
            <person name="Mori K."/>
            <person name="Mon H."/>
            <person name="Chieda Y."/>
            <person name="Lee J.M."/>
            <person name="Kusakabe T."/>
            <person name="Tashiro K."/>
            <person name="Asano S."/>
            <person name="Yasunaga-Aoki C."/>
            <person name="Shimizu S."/>
        </authorList>
    </citation>
    <scope>NUCLEOTIDE SEQUENCE [LARGE SCALE GENOMIC DNA]</scope>
    <source>
        <strain evidence="1 2">ATCC 14706</strain>
    </source>
</reference>
<organism evidence="1 2">
    <name type="scientific">Paenibacillus popilliae ATCC 14706</name>
    <dbReference type="NCBI Taxonomy" id="1212764"/>
    <lineage>
        <taxon>Bacteria</taxon>
        <taxon>Bacillati</taxon>
        <taxon>Bacillota</taxon>
        <taxon>Bacilli</taxon>
        <taxon>Bacillales</taxon>
        <taxon>Paenibacillaceae</taxon>
        <taxon>Paenibacillus</taxon>
    </lineage>
</organism>
<sequence>MASPAEDYFLYNRRSELPKYDEIFFYFHKAAIIIHIFMDKPPFLGYNRIY</sequence>
<gene>
    <name evidence="1" type="ORF">PPOP_0257</name>
</gene>
<accession>M9L7I5</accession>
<keyword evidence="2" id="KW-1185">Reference proteome</keyword>
<evidence type="ECO:0000313" key="1">
    <source>
        <dbReference type="EMBL" id="GAC40917.1"/>
    </source>
</evidence>
<dbReference type="EMBL" id="BALG01000016">
    <property type="protein sequence ID" value="GAC40917.1"/>
    <property type="molecule type" value="Genomic_DNA"/>
</dbReference>
<dbReference type="Proteomes" id="UP000029453">
    <property type="component" value="Unassembled WGS sequence"/>
</dbReference>
<protein>
    <submittedName>
        <fullName evidence="1">Uncharacterized protein</fullName>
    </submittedName>
</protein>